<evidence type="ECO:0000313" key="2">
    <source>
        <dbReference type="EMBL" id="TNN27649.1"/>
    </source>
</evidence>
<proteinExistence type="predicted"/>
<protein>
    <submittedName>
        <fullName evidence="2">Uncharacterized protein</fullName>
    </submittedName>
</protein>
<name>A0A4Z2EFH6_9TELE</name>
<organism evidence="2 3">
    <name type="scientific">Liparis tanakae</name>
    <name type="common">Tanaka's snailfish</name>
    <dbReference type="NCBI Taxonomy" id="230148"/>
    <lineage>
        <taxon>Eukaryota</taxon>
        <taxon>Metazoa</taxon>
        <taxon>Chordata</taxon>
        <taxon>Craniata</taxon>
        <taxon>Vertebrata</taxon>
        <taxon>Euteleostomi</taxon>
        <taxon>Actinopterygii</taxon>
        <taxon>Neopterygii</taxon>
        <taxon>Teleostei</taxon>
        <taxon>Neoteleostei</taxon>
        <taxon>Acanthomorphata</taxon>
        <taxon>Eupercaria</taxon>
        <taxon>Perciformes</taxon>
        <taxon>Cottioidei</taxon>
        <taxon>Cottales</taxon>
        <taxon>Liparidae</taxon>
        <taxon>Liparis</taxon>
    </lineage>
</organism>
<evidence type="ECO:0000256" key="1">
    <source>
        <dbReference type="SAM" id="MobiDB-lite"/>
    </source>
</evidence>
<feature type="region of interest" description="Disordered" evidence="1">
    <location>
        <begin position="1"/>
        <end position="66"/>
    </location>
</feature>
<keyword evidence="3" id="KW-1185">Reference proteome</keyword>
<feature type="compositionally biased region" description="Acidic residues" evidence="1">
    <location>
        <begin position="52"/>
        <end position="61"/>
    </location>
</feature>
<dbReference type="EMBL" id="SRLO01007953">
    <property type="protein sequence ID" value="TNN27649.1"/>
    <property type="molecule type" value="Genomic_DNA"/>
</dbReference>
<sequence length="85" mass="9625">MNVPRSAGTQRGSFTPSQASDTPPRTREALCSASQGRVHRVGDRRQRRQETEETGDTEEDTGDRRHRLLSSFLPSVSFRSQFFLT</sequence>
<reference evidence="2 3" key="1">
    <citation type="submission" date="2019-03" db="EMBL/GenBank/DDBJ databases">
        <title>First draft genome of Liparis tanakae, snailfish: a comprehensive survey of snailfish specific genes.</title>
        <authorList>
            <person name="Kim W."/>
            <person name="Song I."/>
            <person name="Jeong J.-H."/>
            <person name="Kim D."/>
            <person name="Kim S."/>
            <person name="Ryu S."/>
            <person name="Song J.Y."/>
            <person name="Lee S.K."/>
        </authorList>
    </citation>
    <scope>NUCLEOTIDE SEQUENCE [LARGE SCALE GENOMIC DNA]</scope>
    <source>
        <tissue evidence="2">Muscle</tissue>
    </source>
</reference>
<feature type="compositionally biased region" description="Polar residues" evidence="1">
    <location>
        <begin position="7"/>
        <end position="23"/>
    </location>
</feature>
<dbReference type="Proteomes" id="UP000314294">
    <property type="component" value="Unassembled WGS sequence"/>
</dbReference>
<evidence type="ECO:0000313" key="3">
    <source>
        <dbReference type="Proteomes" id="UP000314294"/>
    </source>
</evidence>
<comment type="caution">
    <text evidence="2">The sequence shown here is derived from an EMBL/GenBank/DDBJ whole genome shotgun (WGS) entry which is preliminary data.</text>
</comment>
<dbReference type="AlphaFoldDB" id="A0A4Z2EFH6"/>
<accession>A0A4Z2EFH6</accession>
<feature type="compositionally biased region" description="Basic and acidic residues" evidence="1">
    <location>
        <begin position="40"/>
        <end position="51"/>
    </location>
</feature>
<gene>
    <name evidence="2" type="ORF">EYF80_062205</name>
</gene>